<dbReference type="PANTHER" id="PTHR23227">
    <property type="entry name" value="BUCENTAUR RELATED"/>
    <property type="match status" value="1"/>
</dbReference>
<dbReference type="PANTHER" id="PTHR23227:SF83">
    <property type="entry name" value="ENDONUCLEASE_EXONUCLEASE_PHOSPHATASE DOMAIN-CONTAINING PROTEIN"/>
    <property type="match status" value="1"/>
</dbReference>
<dbReference type="AlphaFoldDB" id="A0AAE1PHM1"/>
<reference evidence="1" key="1">
    <citation type="submission" date="2023-11" db="EMBL/GenBank/DDBJ databases">
        <title>Genome assemblies of two species of porcelain crab, Petrolisthes cinctipes and Petrolisthes manimaculis (Anomura: Porcellanidae).</title>
        <authorList>
            <person name="Angst P."/>
        </authorList>
    </citation>
    <scope>NUCLEOTIDE SEQUENCE</scope>
    <source>
        <strain evidence="1">PB745_02</strain>
        <tissue evidence="1">Gill</tissue>
    </source>
</reference>
<organism evidence="1 2">
    <name type="scientific">Petrolisthes manimaculis</name>
    <dbReference type="NCBI Taxonomy" id="1843537"/>
    <lineage>
        <taxon>Eukaryota</taxon>
        <taxon>Metazoa</taxon>
        <taxon>Ecdysozoa</taxon>
        <taxon>Arthropoda</taxon>
        <taxon>Crustacea</taxon>
        <taxon>Multicrustacea</taxon>
        <taxon>Malacostraca</taxon>
        <taxon>Eumalacostraca</taxon>
        <taxon>Eucarida</taxon>
        <taxon>Decapoda</taxon>
        <taxon>Pleocyemata</taxon>
        <taxon>Anomura</taxon>
        <taxon>Galatheoidea</taxon>
        <taxon>Porcellanidae</taxon>
        <taxon>Petrolisthes</taxon>
    </lineage>
</organism>
<evidence type="ECO:0000313" key="2">
    <source>
        <dbReference type="Proteomes" id="UP001292094"/>
    </source>
</evidence>
<comment type="caution">
    <text evidence="1">The sequence shown here is derived from an EMBL/GenBank/DDBJ whole genome shotgun (WGS) entry which is preliminary data.</text>
</comment>
<dbReference type="EMBL" id="JAWZYT010002018">
    <property type="protein sequence ID" value="KAK4307252.1"/>
    <property type="molecule type" value="Genomic_DNA"/>
</dbReference>
<evidence type="ECO:0008006" key="3">
    <source>
        <dbReference type="Google" id="ProtNLM"/>
    </source>
</evidence>
<dbReference type="InterPro" id="IPR036691">
    <property type="entry name" value="Endo/exonu/phosph_ase_sf"/>
</dbReference>
<name>A0AAE1PHM1_9EUCA</name>
<dbReference type="InterPro" id="IPR027124">
    <property type="entry name" value="Swc5/CFDP1/2"/>
</dbReference>
<evidence type="ECO:0000313" key="1">
    <source>
        <dbReference type="EMBL" id="KAK4307252.1"/>
    </source>
</evidence>
<dbReference type="Gene3D" id="3.60.10.10">
    <property type="entry name" value="Endonuclease/exonuclease/phosphatase"/>
    <property type="match status" value="1"/>
</dbReference>
<gene>
    <name evidence="1" type="ORF">Pmani_020965</name>
</gene>
<keyword evidence="2" id="KW-1185">Reference proteome</keyword>
<accession>A0AAE1PHM1</accession>
<dbReference type="SUPFAM" id="SSF56219">
    <property type="entry name" value="DNase I-like"/>
    <property type="match status" value="1"/>
</dbReference>
<dbReference type="Proteomes" id="UP001292094">
    <property type="component" value="Unassembled WGS sequence"/>
</dbReference>
<protein>
    <recommendedName>
        <fullName evidence="3">Craniofacial development protein 2</fullName>
    </recommendedName>
</protein>
<sequence>MEDKEEFWSEVEEVYRSVPREERVVIGADLNGHVGEGNGGEEEVMGKYGVGERNAEGQMVVDFSKRTEMAVVNTYFKKKEGHRITYKSGGRSTQVDYILCRRGNLKEFGDCKVVPGESVAKQHRVLIGSKG</sequence>
<proteinExistence type="predicted"/>